<dbReference type="EMBL" id="SSTE01000699">
    <property type="protein sequence ID" value="KAA0067052.1"/>
    <property type="molecule type" value="Genomic_DNA"/>
</dbReference>
<evidence type="ECO:0000313" key="6">
    <source>
        <dbReference type="Proteomes" id="UP000321947"/>
    </source>
</evidence>
<feature type="compositionally biased region" description="Polar residues" evidence="1">
    <location>
        <begin position="91"/>
        <end position="103"/>
    </location>
</feature>
<dbReference type="Proteomes" id="UP000321947">
    <property type="component" value="Unassembled WGS sequence"/>
</dbReference>
<evidence type="ECO:0000259" key="2">
    <source>
        <dbReference type="Pfam" id="PF20167"/>
    </source>
</evidence>
<proteinExistence type="predicted"/>
<dbReference type="InterPro" id="IPR046796">
    <property type="entry name" value="Transposase_32_dom"/>
</dbReference>
<feature type="region of interest" description="Disordered" evidence="1">
    <location>
        <begin position="71"/>
        <end position="165"/>
    </location>
</feature>
<dbReference type="Pfam" id="PF20167">
    <property type="entry name" value="Transposase_32"/>
    <property type="match status" value="1"/>
</dbReference>
<organism evidence="4 6">
    <name type="scientific">Cucumis melo var. makuwa</name>
    <name type="common">Oriental melon</name>
    <dbReference type="NCBI Taxonomy" id="1194695"/>
    <lineage>
        <taxon>Eukaryota</taxon>
        <taxon>Viridiplantae</taxon>
        <taxon>Streptophyta</taxon>
        <taxon>Embryophyta</taxon>
        <taxon>Tracheophyta</taxon>
        <taxon>Spermatophyta</taxon>
        <taxon>Magnoliopsida</taxon>
        <taxon>eudicotyledons</taxon>
        <taxon>Gunneridae</taxon>
        <taxon>Pentapetalae</taxon>
        <taxon>rosids</taxon>
        <taxon>fabids</taxon>
        <taxon>Cucurbitales</taxon>
        <taxon>Cucurbitaceae</taxon>
        <taxon>Benincaseae</taxon>
        <taxon>Cucumis</taxon>
    </lineage>
</organism>
<evidence type="ECO:0000313" key="3">
    <source>
        <dbReference type="EMBL" id="KAA0067052.1"/>
    </source>
</evidence>
<evidence type="ECO:0000313" key="4">
    <source>
        <dbReference type="EMBL" id="TYK26289.1"/>
    </source>
</evidence>
<dbReference type="AlphaFoldDB" id="A0A5D3DS61"/>
<feature type="domain" description="Putative plant transposon protein" evidence="2">
    <location>
        <begin position="164"/>
        <end position="269"/>
    </location>
</feature>
<comment type="caution">
    <text evidence="4">The sequence shown here is derived from an EMBL/GenBank/DDBJ whole genome shotgun (WGS) entry which is preliminary data.</text>
</comment>
<evidence type="ECO:0000313" key="5">
    <source>
        <dbReference type="Proteomes" id="UP000321393"/>
    </source>
</evidence>
<accession>A0A5D3DS61</accession>
<dbReference type="Proteomes" id="UP000321393">
    <property type="component" value="Unassembled WGS sequence"/>
</dbReference>
<name>A0A5D3DS61_CUCMM</name>
<evidence type="ECO:0000256" key="1">
    <source>
        <dbReference type="SAM" id="MobiDB-lite"/>
    </source>
</evidence>
<protein>
    <recommendedName>
        <fullName evidence="2">Putative plant transposon protein domain-containing protein</fullName>
    </recommendedName>
</protein>
<reference evidence="5 6" key="1">
    <citation type="submission" date="2019-08" db="EMBL/GenBank/DDBJ databases">
        <title>Draft genome sequences of two oriental melons (Cucumis melo L. var makuwa).</title>
        <authorList>
            <person name="Kwon S.-Y."/>
        </authorList>
    </citation>
    <scope>NUCLEOTIDE SEQUENCE [LARGE SCALE GENOMIC DNA]</scope>
    <source>
        <strain evidence="6">cv. Chang Bougi</strain>
        <strain evidence="5">cv. SW 3</strain>
        <tissue evidence="4">Leaf</tissue>
    </source>
</reference>
<gene>
    <name evidence="4" type="ORF">E5676_scaffold14G00640</name>
    <name evidence="3" type="ORF">E6C27_scaffold38G001000</name>
</gene>
<dbReference type="EMBL" id="SSTD01003480">
    <property type="protein sequence ID" value="TYK26289.1"/>
    <property type="molecule type" value="Genomic_DNA"/>
</dbReference>
<sequence length="316" mass="34107">MHLMPSLLGLLHYIMKGSEVAVSKVLLPGDPIGFYMRNCRERPPVASEATLSDMDSDDQDNVPLIHLLKKPSEPVTVERLPSDPPGHSPSVHLSRSKLPTSQPDVVPAHIPEIATAKREEQTDGSENDDQCASFNQTEIPPEDIPPSTDDPIAPSSEGRPKSPKEFIVNLPDEFNDPSSVDYQTVHIRGFKFMISPAVINGFLGNTVDIDCSPSCPTIEVLATVLSGGTLSTWPVNGIPTAALSVKYAILHKIGIANWFPSSHASSISAALGSHYFSKVILQSATYLNGPVLTASMLLDLNLRQLHLAIDSFQSCA</sequence>